<comment type="caution">
    <text evidence="2">The sequence shown here is derived from an EMBL/GenBank/DDBJ whole genome shotgun (WGS) entry which is preliminary data.</text>
</comment>
<keyword evidence="2" id="KW-0067">ATP-binding</keyword>
<reference evidence="2" key="1">
    <citation type="submission" date="2021-03" db="EMBL/GenBank/DDBJ databases">
        <authorList>
            <person name="Wang G."/>
        </authorList>
    </citation>
    <scope>NUCLEOTIDE SEQUENCE</scope>
    <source>
        <strain evidence="2">KCTC 12899</strain>
    </source>
</reference>
<dbReference type="InterPro" id="IPR027417">
    <property type="entry name" value="P-loop_NTPase"/>
</dbReference>
<dbReference type="EMBL" id="JAFREP010000006">
    <property type="protein sequence ID" value="MBO1318471.1"/>
    <property type="molecule type" value="Genomic_DNA"/>
</dbReference>
<name>A0A8J7U4N0_9BACT</name>
<gene>
    <name evidence="2" type="ORF">J3U88_08385</name>
</gene>
<dbReference type="Proteomes" id="UP000664417">
    <property type="component" value="Unassembled WGS sequence"/>
</dbReference>
<evidence type="ECO:0000259" key="1">
    <source>
        <dbReference type="Pfam" id="PF20703"/>
    </source>
</evidence>
<dbReference type="AlphaFoldDB" id="A0A8J7U4N0"/>
<dbReference type="InterPro" id="IPR049052">
    <property type="entry name" value="nSTAND1"/>
</dbReference>
<evidence type="ECO:0000313" key="2">
    <source>
        <dbReference type="EMBL" id="MBO1318471.1"/>
    </source>
</evidence>
<keyword evidence="3" id="KW-1185">Reference proteome</keyword>
<dbReference type="Gene3D" id="3.40.50.300">
    <property type="entry name" value="P-loop containing nucleotide triphosphate hydrolases"/>
    <property type="match status" value="1"/>
</dbReference>
<keyword evidence="2" id="KW-0547">Nucleotide-binding</keyword>
<accession>A0A8J7U4N0</accession>
<evidence type="ECO:0000313" key="3">
    <source>
        <dbReference type="Proteomes" id="UP000664417"/>
    </source>
</evidence>
<dbReference type="RefSeq" id="WP_207858259.1">
    <property type="nucleotide sequence ID" value="NZ_JAFREP010000006.1"/>
</dbReference>
<proteinExistence type="predicted"/>
<protein>
    <submittedName>
        <fullName evidence="2">ATP-binding protein</fullName>
    </submittedName>
</protein>
<dbReference type="GO" id="GO:0005524">
    <property type="term" value="F:ATP binding"/>
    <property type="evidence" value="ECO:0007669"/>
    <property type="project" value="UniProtKB-KW"/>
</dbReference>
<organism evidence="2 3">
    <name type="scientific">Acanthopleuribacter pedis</name>
    <dbReference type="NCBI Taxonomy" id="442870"/>
    <lineage>
        <taxon>Bacteria</taxon>
        <taxon>Pseudomonadati</taxon>
        <taxon>Acidobacteriota</taxon>
        <taxon>Holophagae</taxon>
        <taxon>Acanthopleuribacterales</taxon>
        <taxon>Acanthopleuribacteraceae</taxon>
        <taxon>Acanthopleuribacter</taxon>
    </lineage>
</organism>
<dbReference type="Pfam" id="PF20703">
    <property type="entry name" value="nSTAND1"/>
    <property type="match status" value="1"/>
</dbReference>
<dbReference type="SUPFAM" id="SSF52540">
    <property type="entry name" value="P-loop containing nucleoside triphosphate hydrolases"/>
    <property type="match status" value="1"/>
</dbReference>
<feature type="domain" description="Novel STAND NTPase 1" evidence="1">
    <location>
        <begin position="11"/>
        <end position="371"/>
    </location>
</feature>
<sequence>MTPAVVSLHNPFKMLDSFTESDRAGFFGREADGRQLVRATTHYHATLLLGESGVGKTSLIDVALMRPLLARDDLFVIETNCGPDLLDRFSHSLRTLLDENWQRWFKELKQVTWESLTEFLRAFTIERNHNVVLIFDGLEVLFSSQFNEADRKAFFQFLSLIEVGNDRMHVLAALDSRYLADLYNYSKLIPALLANTLVLERMSWEQARSTIEEPFAAAGFSLETGLSRKIYDDAVRICREEGAKRPLTADLQWVCSLYFEVVAREDRPPSLDSYRRHGGAAGLINAYFSTLFGLPGSERRFLSELLLARLVLPGFTTAALDKQKILWVFSGVEASEEELEGMLREWSQARFLRFDADSNTYRLGHPVLKTHMDRFLGLSARLERLQLELTERTRGQGAVGFEFNLHKLEPYFRYRKIMNWSPDELRTVYFSALKQGFPAYWWETLLRRKLGDRGFLEVLTHEFGECEQPQLMRGLCGELAKLDPGAFEGTAKHFDKQVLRLVVSSQQPAGVRRALLELARAWKMEPQPKHYDYYLFVEDQVGLRLAFLDWLGECPGLKEPALLKKWHQMVEGNDPLGDGEQQEVVTAMVALLQRFDEGIEALGEVLMLQEEGGAGLNLSLVLPLLAGFPGVELTTLHQFSLRAFEQQLAHRDERHPSRKLVFDFLKEHGDEELFADIWGRLSETYPLSEDLLQLGVALVRPQHHAMLMMSLYDEDDIIRNNAKRILLALSAPESLIEFDSPTPIEEKPWEARAVLLRCYFARGDQDDLPEGFQSPAKLESNADVLWANEYLTAYFESRPPQEDWIMLLEEFSERLRERNQALLPELKLPGMQEWAGKAWRRIDGHWRRGLSAITRQSAELFGENAKEDIRLRLAKMRASMQDWVTGAQRVYGTLDQNRAVTMRLILKKLGNLLKSLDEKHEQFEGYCRRIDLAPLANRHLRSFLEAELIGFWELHAQNLNFLHERLRASGETEDSKTWTQLVVDFGSIVDQSAADIEFWRDCLPQLRDRELLECLLLNHRGYLQVRRTMLSRLGEAGSDQSWVRDYLIAQFGKTKTEFDDLEWRTIIKGLSGSSESDLADRFSLAIQTHKGLEPQILDALRNMGSLKLVDDEQLCSILLHPKTEIREAVIPIMVSARPDLVRQCADRIVQIGEESTILLLLDALAEIGTVADLRLFLGHRGLLVNGLWLASQETMGAVIRKTVTADKRWFESGGLKSLQ</sequence>